<feature type="non-terminal residue" evidence="1">
    <location>
        <position position="176"/>
    </location>
</feature>
<name>A0AAV2HY78_LYMST</name>
<proteinExistence type="predicted"/>
<evidence type="ECO:0000313" key="2">
    <source>
        <dbReference type="Proteomes" id="UP001497497"/>
    </source>
</evidence>
<evidence type="ECO:0000313" key="1">
    <source>
        <dbReference type="EMBL" id="CAL1537268.1"/>
    </source>
</evidence>
<keyword evidence="2" id="KW-1185">Reference proteome</keyword>
<accession>A0AAV2HY78</accession>
<reference evidence="1 2" key="1">
    <citation type="submission" date="2024-04" db="EMBL/GenBank/DDBJ databases">
        <authorList>
            <consortium name="Genoscope - CEA"/>
            <person name="William W."/>
        </authorList>
    </citation>
    <scope>NUCLEOTIDE SEQUENCE [LARGE SCALE GENOMIC DNA]</scope>
</reference>
<gene>
    <name evidence="1" type="ORF">GSLYS_00011181001</name>
</gene>
<feature type="non-terminal residue" evidence="1">
    <location>
        <position position="1"/>
    </location>
</feature>
<comment type="caution">
    <text evidence="1">The sequence shown here is derived from an EMBL/GenBank/DDBJ whole genome shotgun (WGS) entry which is preliminary data.</text>
</comment>
<dbReference type="Proteomes" id="UP001497497">
    <property type="component" value="Unassembled WGS sequence"/>
</dbReference>
<sequence length="176" mass="20281">QKCLCPHPLIGNGKLGCVAEDVGAIFVQADPHLKNLYDEFLPIETPCRHRILQYTTPSSDRVEVYADNALYKGGKYYINRAEVRFFGTGFRLRKLYILIEAYAQGGVYKFKEWRRTETDVVWQKPTSEIAVLGEYQFNVTYNKVDNFAEVNAVDGFGFSMRFRPAEKMTEFQSQIP</sequence>
<protein>
    <submittedName>
        <fullName evidence="1">Uncharacterized protein</fullName>
    </submittedName>
</protein>
<organism evidence="1 2">
    <name type="scientific">Lymnaea stagnalis</name>
    <name type="common">Great pond snail</name>
    <name type="synonym">Helix stagnalis</name>
    <dbReference type="NCBI Taxonomy" id="6523"/>
    <lineage>
        <taxon>Eukaryota</taxon>
        <taxon>Metazoa</taxon>
        <taxon>Spiralia</taxon>
        <taxon>Lophotrochozoa</taxon>
        <taxon>Mollusca</taxon>
        <taxon>Gastropoda</taxon>
        <taxon>Heterobranchia</taxon>
        <taxon>Euthyneura</taxon>
        <taxon>Panpulmonata</taxon>
        <taxon>Hygrophila</taxon>
        <taxon>Lymnaeoidea</taxon>
        <taxon>Lymnaeidae</taxon>
        <taxon>Lymnaea</taxon>
    </lineage>
</organism>
<dbReference type="EMBL" id="CAXITT010000256">
    <property type="protein sequence ID" value="CAL1537268.1"/>
    <property type="molecule type" value="Genomic_DNA"/>
</dbReference>
<dbReference type="AlphaFoldDB" id="A0AAV2HY78"/>